<name>D0W7E1_NEILA</name>
<gene>
    <name evidence="2" type="ORF">NEILACOT_03439</name>
</gene>
<feature type="transmembrane region" description="Helical" evidence="1">
    <location>
        <begin position="27"/>
        <end position="46"/>
    </location>
</feature>
<sequence>MKFLIQNLYRLDHDKKIYNEELDMNSYLLISLQQLLLYVLFHHILIKNL</sequence>
<keyword evidence="1" id="KW-0472">Membrane</keyword>
<organism evidence="2 3">
    <name type="scientific">Neisseria lactamica ATCC 23970</name>
    <dbReference type="NCBI Taxonomy" id="546265"/>
    <lineage>
        <taxon>Bacteria</taxon>
        <taxon>Pseudomonadati</taxon>
        <taxon>Pseudomonadota</taxon>
        <taxon>Betaproteobacteria</taxon>
        <taxon>Neisseriales</taxon>
        <taxon>Neisseriaceae</taxon>
        <taxon>Neisseria</taxon>
    </lineage>
</organism>
<dbReference type="PATRIC" id="fig|546265.8.peg.469"/>
<evidence type="ECO:0000313" key="2">
    <source>
        <dbReference type="EMBL" id="EEZ76525.1"/>
    </source>
</evidence>
<dbReference type="EMBL" id="ACEQ02000004">
    <property type="protein sequence ID" value="EEZ76525.1"/>
    <property type="molecule type" value="Genomic_DNA"/>
</dbReference>
<protein>
    <submittedName>
        <fullName evidence="2">Uncharacterized protein</fullName>
    </submittedName>
</protein>
<reference evidence="2 3" key="1">
    <citation type="submission" date="2009-10" db="EMBL/GenBank/DDBJ databases">
        <authorList>
            <person name="Weinstock G."/>
            <person name="Sodergren E."/>
            <person name="Clifton S."/>
            <person name="Fulton L."/>
            <person name="Fulton B."/>
            <person name="Courtney L."/>
            <person name="Fronick C."/>
            <person name="Harrison M."/>
            <person name="Strong C."/>
            <person name="Farmer C."/>
            <person name="Delahaunty K."/>
            <person name="Markovic C."/>
            <person name="Hall O."/>
            <person name="Minx P."/>
            <person name="Tomlinson C."/>
            <person name="Mitreva M."/>
            <person name="Nelson J."/>
            <person name="Hou S."/>
            <person name="Wollam A."/>
            <person name="Pepin K.H."/>
            <person name="Johnson M."/>
            <person name="Bhonagiri V."/>
            <person name="Nash W.E."/>
            <person name="Warren W."/>
            <person name="Chinwalla A."/>
            <person name="Mardis E.R."/>
            <person name="Wilson R.K."/>
        </authorList>
    </citation>
    <scope>NUCLEOTIDE SEQUENCE [LARGE SCALE GENOMIC DNA]</scope>
    <source>
        <strain evidence="2 3">ATCC 23970</strain>
    </source>
</reference>
<keyword evidence="1" id="KW-1133">Transmembrane helix</keyword>
<dbReference type="Proteomes" id="UP000003843">
    <property type="component" value="Unassembled WGS sequence"/>
</dbReference>
<accession>D0W7E1</accession>
<evidence type="ECO:0000256" key="1">
    <source>
        <dbReference type="SAM" id="Phobius"/>
    </source>
</evidence>
<dbReference type="AlphaFoldDB" id="D0W7E1"/>
<comment type="caution">
    <text evidence="2">The sequence shown here is derived from an EMBL/GenBank/DDBJ whole genome shotgun (WGS) entry which is preliminary data.</text>
</comment>
<evidence type="ECO:0000313" key="3">
    <source>
        <dbReference type="Proteomes" id="UP000003843"/>
    </source>
</evidence>
<proteinExistence type="predicted"/>
<keyword evidence="1" id="KW-0812">Transmembrane</keyword>